<protein>
    <submittedName>
        <fullName evidence="2">Maestro heat-like repeat-containing protein family member 1</fullName>
    </submittedName>
</protein>
<proteinExistence type="predicted"/>
<dbReference type="GO" id="GO:0005737">
    <property type="term" value="C:cytoplasm"/>
    <property type="evidence" value="ECO:0007669"/>
    <property type="project" value="TreeGrafter"/>
</dbReference>
<gene>
    <name evidence="2" type="ORF">N328_04828</name>
</gene>
<sequence length="148" mass="16655">QPKKQPSDADDLTTDSLQSISINTLFLLSTTVDRMNNVLWPYLLEFVTPIQFTNALTPLCKSLMFLAMKKQEEGENASLIRYDLNANLPTPYALTTRLLVVSSQPYVGDCRGTAALRLLNVLHYSVHPALDRLWSKQVPLLVEHIEGK</sequence>
<feature type="non-terminal residue" evidence="2">
    <location>
        <position position="1"/>
    </location>
</feature>
<dbReference type="Pfam" id="PF23210">
    <property type="entry name" value="HEAT_Maestro_2"/>
    <property type="match status" value="1"/>
</dbReference>
<evidence type="ECO:0000313" key="3">
    <source>
        <dbReference type="Proteomes" id="UP000054313"/>
    </source>
</evidence>
<evidence type="ECO:0000259" key="1">
    <source>
        <dbReference type="Pfam" id="PF23210"/>
    </source>
</evidence>
<feature type="domain" description="MROH2B-like HEAT-repeats" evidence="1">
    <location>
        <begin position="2"/>
        <end position="148"/>
    </location>
</feature>
<dbReference type="InterPro" id="IPR045206">
    <property type="entry name" value="Maestro_heat-like_prot"/>
</dbReference>
<dbReference type="PANTHER" id="PTHR23120:SF44">
    <property type="entry name" value="MAESTRO HEAT-LIKE REPEAT-CONTAINING PROTEIN FAMILY MEMBER 1"/>
    <property type="match status" value="1"/>
</dbReference>
<name>A0A093FUP6_GAVST</name>
<dbReference type="AlphaFoldDB" id="A0A093FUP6"/>
<dbReference type="InterPro" id="IPR055408">
    <property type="entry name" value="HEAT_MROH2B-like"/>
</dbReference>
<dbReference type="Proteomes" id="UP000054313">
    <property type="component" value="Unassembled WGS sequence"/>
</dbReference>
<organism evidence="2 3">
    <name type="scientific">Gavia stellata</name>
    <name type="common">Red-throated diver</name>
    <name type="synonym">Colymbus stellatus</name>
    <dbReference type="NCBI Taxonomy" id="37040"/>
    <lineage>
        <taxon>Eukaryota</taxon>
        <taxon>Metazoa</taxon>
        <taxon>Chordata</taxon>
        <taxon>Craniata</taxon>
        <taxon>Vertebrata</taxon>
        <taxon>Euteleostomi</taxon>
        <taxon>Archelosauria</taxon>
        <taxon>Archosauria</taxon>
        <taxon>Dinosauria</taxon>
        <taxon>Saurischia</taxon>
        <taxon>Theropoda</taxon>
        <taxon>Coelurosauria</taxon>
        <taxon>Aves</taxon>
        <taxon>Neognathae</taxon>
        <taxon>Neoaves</taxon>
        <taxon>Aequornithes</taxon>
        <taxon>Gaviiformes</taxon>
        <taxon>Gaviidae</taxon>
        <taxon>Gavia</taxon>
    </lineage>
</organism>
<evidence type="ECO:0000313" key="2">
    <source>
        <dbReference type="EMBL" id="KFV58086.1"/>
    </source>
</evidence>
<dbReference type="PANTHER" id="PTHR23120">
    <property type="entry name" value="MAESTRO-RELATED HEAT DOMAIN-CONTAINING"/>
    <property type="match status" value="1"/>
</dbReference>
<accession>A0A093FUP6</accession>
<feature type="non-terminal residue" evidence="2">
    <location>
        <position position="148"/>
    </location>
</feature>
<dbReference type="EMBL" id="KK635355">
    <property type="protein sequence ID" value="KFV58086.1"/>
    <property type="molecule type" value="Genomic_DNA"/>
</dbReference>
<reference evidence="2 3" key="1">
    <citation type="submission" date="2014-04" db="EMBL/GenBank/DDBJ databases">
        <title>Genome evolution of avian class.</title>
        <authorList>
            <person name="Zhang G."/>
            <person name="Li C."/>
        </authorList>
    </citation>
    <scope>NUCLEOTIDE SEQUENCE [LARGE SCALE GENOMIC DNA]</scope>
    <source>
        <strain evidence="2">BGI_N328</strain>
    </source>
</reference>
<keyword evidence="3" id="KW-1185">Reference proteome</keyword>